<evidence type="ECO:0000256" key="9">
    <source>
        <dbReference type="ARBA" id="ARBA00023295"/>
    </source>
</evidence>
<keyword evidence="9" id="KW-0326">Glycosidase</keyword>
<dbReference type="GO" id="GO:0004573">
    <property type="term" value="F:Glc3Man9GlcNAc2 oligosaccharide glucosidase activity"/>
    <property type="evidence" value="ECO:0007669"/>
    <property type="project" value="UniProtKB-EC"/>
</dbReference>
<keyword evidence="4" id="KW-0256">Endoplasmic reticulum</keyword>
<proteinExistence type="predicted"/>
<dbReference type="GO" id="GO:0006487">
    <property type="term" value="P:protein N-linked glycosylation"/>
    <property type="evidence" value="ECO:0007669"/>
    <property type="project" value="TreeGrafter"/>
</dbReference>
<organism evidence="12 13">
    <name type="scientific">Parascaris equorum</name>
    <name type="common">Equine roundworm</name>
    <dbReference type="NCBI Taxonomy" id="6256"/>
    <lineage>
        <taxon>Eukaryota</taxon>
        <taxon>Metazoa</taxon>
        <taxon>Ecdysozoa</taxon>
        <taxon>Nematoda</taxon>
        <taxon>Chromadorea</taxon>
        <taxon>Rhabditida</taxon>
        <taxon>Spirurina</taxon>
        <taxon>Ascaridomorpha</taxon>
        <taxon>Ascaridoidea</taxon>
        <taxon>Ascarididae</taxon>
        <taxon>Parascaris</taxon>
    </lineage>
</organism>
<dbReference type="AlphaFoldDB" id="A0A914RK40"/>
<name>A0A914RK40_PAREQ</name>
<evidence type="ECO:0000256" key="8">
    <source>
        <dbReference type="ARBA" id="ARBA00023180"/>
    </source>
</evidence>
<evidence type="ECO:0000256" key="1">
    <source>
        <dbReference type="ARBA" id="ARBA00004648"/>
    </source>
</evidence>
<evidence type="ECO:0000256" key="6">
    <source>
        <dbReference type="ARBA" id="ARBA00022989"/>
    </source>
</evidence>
<evidence type="ECO:0000256" key="10">
    <source>
        <dbReference type="ARBA" id="ARBA00038888"/>
    </source>
</evidence>
<evidence type="ECO:0000313" key="12">
    <source>
        <dbReference type="Proteomes" id="UP000887564"/>
    </source>
</evidence>
<evidence type="ECO:0000259" key="11">
    <source>
        <dbReference type="Pfam" id="PF03200"/>
    </source>
</evidence>
<evidence type="ECO:0000256" key="5">
    <source>
        <dbReference type="ARBA" id="ARBA00022968"/>
    </source>
</evidence>
<keyword evidence="3" id="KW-0378">Hydrolase</keyword>
<evidence type="ECO:0000256" key="4">
    <source>
        <dbReference type="ARBA" id="ARBA00022824"/>
    </source>
</evidence>
<dbReference type="WBParaSite" id="PEQ_0000688401-mRNA-1">
    <property type="protein sequence ID" value="PEQ_0000688401-mRNA-1"/>
    <property type="gene ID" value="PEQ_0000688401"/>
</dbReference>
<comment type="subcellular location">
    <subcellularLocation>
        <location evidence="1">Endoplasmic reticulum membrane</location>
        <topology evidence="1">Single-pass type II membrane protein</topology>
    </subcellularLocation>
</comment>
<evidence type="ECO:0000256" key="2">
    <source>
        <dbReference type="ARBA" id="ARBA00022692"/>
    </source>
</evidence>
<keyword evidence="5" id="KW-0735">Signal-anchor</keyword>
<dbReference type="Gene3D" id="1.50.10.10">
    <property type="match status" value="1"/>
</dbReference>
<evidence type="ECO:0000256" key="7">
    <source>
        <dbReference type="ARBA" id="ARBA00023136"/>
    </source>
</evidence>
<accession>A0A914RK40</accession>
<feature type="domain" description="Glycosyl hydrolase family 63 C-terminal" evidence="11">
    <location>
        <begin position="114"/>
        <end position="171"/>
    </location>
</feature>
<dbReference type="Pfam" id="PF03200">
    <property type="entry name" value="Glyco_hydro_63"/>
    <property type="match status" value="1"/>
</dbReference>
<keyword evidence="8" id="KW-0325">Glycoprotein</keyword>
<keyword evidence="12" id="KW-1185">Reference proteome</keyword>
<dbReference type="InterPro" id="IPR012341">
    <property type="entry name" value="6hp_glycosidase-like_sf"/>
</dbReference>
<dbReference type="GO" id="GO:0005789">
    <property type="term" value="C:endoplasmic reticulum membrane"/>
    <property type="evidence" value="ECO:0007669"/>
    <property type="project" value="UniProtKB-SubCell"/>
</dbReference>
<evidence type="ECO:0000256" key="3">
    <source>
        <dbReference type="ARBA" id="ARBA00022801"/>
    </source>
</evidence>
<dbReference type="Proteomes" id="UP000887564">
    <property type="component" value="Unplaced"/>
</dbReference>
<dbReference type="EC" id="3.2.1.106" evidence="10"/>
<reference evidence="13" key="1">
    <citation type="submission" date="2022-11" db="UniProtKB">
        <authorList>
            <consortium name="WormBaseParasite"/>
        </authorList>
    </citation>
    <scope>IDENTIFICATION</scope>
</reference>
<dbReference type="InterPro" id="IPR031335">
    <property type="entry name" value="Glyco_hydro_63_C"/>
</dbReference>
<dbReference type="GO" id="GO:0009311">
    <property type="term" value="P:oligosaccharide metabolic process"/>
    <property type="evidence" value="ECO:0007669"/>
    <property type="project" value="InterPro"/>
</dbReference>
<protein>
    <recommendedName>
        <fullName evidence="10">mannosyl-oligosaccharide glucosidase</fullName>
        <ecNumber evidence="10">3.2.1.106</ecNumber>
    </recommendedName>
</protein>
<keyword evidence="6" id="KW-1133">Transmembrane helix</keyword>
<keyword evidence="2" id="KW-0812">Transmembrane</keyword>
<dbReference type="PANTHER" id="PTHR10412:SF11">
    <property type="entry name" value="MANNOSYL-OLIGOSACCHARIDE GLUCOSIDASE"/>
    <property type="match status" value="1"/>
</dbReference>
<evidence type="ECO:0000313" key="13">
    <source>
        <dbReference type="WBParaSite" id="PEQ_0000688401-mRNA-1"/>
    </source>
</evidence>
<dbReference type="PANTHER" id="PTHR10412">
    <property type="entry name" value="MANNOSYL-OLIGOSACCHARIDE GLUCOSIDASE"/>
    <property type="match status" value="1"/>
</dbReference>
<sequence length="174" mass="19875">MIAATEVDREHQTLRLPNRFIGIGEGNTKLIAIQLNVPMNSTVEVSFSTDVEEAVTGEMFEEILHQRSDAFIDKFESTFGLAAKGYSGFYQYMGRYALSNMLGSIGFTSGYNRIIFSWLNTMNVEGWIPREMILSKEDEMLVPSEFLLQKDSIANPPMFFYLIQRFLSDEKVIQ</sequence>
<dbReference type="InterPro" id="IPR004888">
    <property type="entry name" value="Glycoside_hydrolase_63"/>
</dbReference>
<keyword evidence="7" id="KW-0472">Membrane</keyword>